<feature type="region of interest" description="Disordered" evidence="3">
    <location>
        <begin position="225"/>
        <end position="278"/>
    </location>
</feature>
<feature type="domain" description="OmpR/PhoB-type" evidence="4">
    <location>
        <begin position="134"/>
        <end position="231"/>
    </location>
</feature>
<evidence type="ECO:0000256" key="2">
    <source>
        <dbReference type="PROSITE-ProRule" id="PRU01091"/>
    </source>
</evidence>
<feature type="DNA-binding region" description="OmpR/PhoB-type" evidence="2">
    <location>
        <begin position="134"/>
        <end position="231"/>
    </location>
</feature>
<dbReference type="PANTHER" id="PTHR48111">
    <property type="entry name" value="REGULATOR OF RPOS"/>
    <property type="match status" value="1"/>
</dbReference>
<dbReference type="Gene3D" id="1.10.10.10">
    <property type="entry name" value="Winged helix-like DNA-binding domain superfamily/Winged helix DNA-binding domain"/>
    <property type="match status" value="1"/>
</dbReference>
<dbReference type="PANTHER" id="PTHR48111:SF16">
    <property type="entry name" value="TRANSCRIPTIONAL REGULATORY PROTEIN GLNR"/>
    <property type="match status" value="1"/>
</dbReference>
<evidence type="ECO:0000313" key="6">
    <source>
        <dbReference type="Proteomes" id="UP000664299"/>
    </source>
</evidence>
<dbReference type="InterPro" id="IPR016032">
    <property type="entry name" value="Sig_transdc_resp-reg_C-effctor"/>
</dbReference>
<reference evidence="5" key="1">
    <citation type="submission" date="2021-03" db="EMBL/GenBank/DDBJ databases">
        <title>Genome sequence of Bifidobacterium asteroides strain wkB204 isolated from a honey bee gut.</title>
        <authorList>
            <person name="Motta E.V.S."/>
            <person name="Kwong W.K."/>
            <person name="Moran N.A."/>
        </authorList>
    </citation>
    <scope>NUCLEOTIDE SEQUENCE</scope>
    <source>
        <strain evidence="5">WkB204</strain>
    </source>
</reference>
<protein>
    <submittedName>
        <fullName evidence="5">Response regulator transcription factor</fullName>
    </submittedName>
</protein>
<name>A0ABS3IUQ3_9BIFI</name>
<dbReference type="Gene3D" id="3.40.50.2300">
    <property type="match status" value="1"/>
</dbReference>
<dbReference type="Pfam" id="PF00486">
    <property type="entry name" value="Trans_reg_C"/>
    <property type="match status" value="1"/>
</dbReference>
<keyword evidence="1 2" id="KW-0238">DNA-binding</keyword>
<organism evidence="5 6">
    <name type="scientific">Bifidobacterium asteroides</name>
    <dbReference type="NCBI Taxonomy" id="1684"/>
    <lineage>
        <taxon>Bacteria</taxon>
        <taxon>Bacillati</taxon>
        <taxon>Actinomycetota</taxon>
        <taxon>Actinomycetes</taxon>
        <taxon>Bifidobacteriales</taxon>
        <taxon>Bifidobacteriaceae</taxon>
        <taxon>Bifidobacterium</taxon>
    </lineage>
</organism>
<dbReference type="InterPro" id="IPR001867">
    <property type="entry name" value="OmpR/PhoB-type_DNA-bd"/>
</dbReference>
<proteinExistence type="predicted"/>
<evidence type="ECO:0000259" key="4">
    <source>
        <dbReference type="PROSITE" id="PS51755"/>
    </source>
</evidence>
<dbReference type="Pfam" id="PF21695">
    <property type="entry name" value="GlnR_1st"/>
    <property type="match status" value="1"/>
</dbReference>
<evidence type="ECO:0000256" key="3">
    <source>
        <dbReference type="SAM" id="MobiDB-lite"/>
    </source>
</evidence>
<feature type="region of interest" description="Disordered" evidence="3">
    <location>
        <begin position="114"/>
        <end position="136"/>
    </location>
</feature>
<dbReference type="InterPro" id="IPR049170">
    <property type="entry name" value="GlnR_N"/>
</dbReference>
<dbReference type="EMBL" id="JAFMNU010000016">
    <property type="protein sequence ID" value="MBO0624022.1"/>
    <property type="molecule type" value="Genomic_DNA"/>
</dbReference>
<evidence type="ECO:0000313" key="5">
    <source>
        <dbReference type="EMBL" id="MBO0624022.1"/>
    </source>
</evidence>
<accession>A0ABS3IUQ3</accession>
<dbReference type="CDD" id="cd00383">
    <property type="entry name" value="trans_reg_C"/>
    <property type="match status" value="1"/>
</dbReference>
<dbReference type="Proteomes" id="UP000664299">
    <property type="component" value="Unassembled WGS sequence"/>
</dbReference>
<feature type="compositionally biased region" description="Acidic residues" evidence="3">
    <location>
        <begin position="249"/>
        <end position="262"/>
    </location>
</feature>
<dbReference type="InterPro" id="IPR036388">
    <property type="entry name" value="WH-like_DNA-bd_sf"/>
</dbReference>
<dbReference type="SUPFAM" id="SSF46894">
    <property type="entry name" value="C-terminal effector domain of the bipartite response regulators"/>
    <property type="match status" value="1"/>
</dbReference>
<dbReference type="PROSITE" id="PS51755">
    <property type="entry name" value="OMPR_PHOB"/>
    <property type="match status" value="1"/>
</dbReference>
<keyword evidence="6" id="KW-1185">Reference proteome</keyword>
<comment type="caution">
    <text evidence="5">The sequence shown here is derived from an EMBL/GenBank/DDBJ whole genome shotgun (WGS) entry which is preliminary data.</text>
</comment>
<dbReference type="SMART" id="SM00862">
    <property type="entry name" value="Trans_reg_C"/>
    <property type="match status" value="1"/>
</dbReference>
<sequence length="278" mass="30619">MTDLTLMTCAEDPASVLPALALLSHRVRVLPLDAASLVRMPEDTVLLIDASDDLAEAKTLCNLTRASGLSTPIILILSEGGFTVVNASWGVADVIIQSASPAEVETRLRLVCQRETPTRKPDAQPEETEDQVPTGQVRSGDLVVDTESYTARVHGRPINLAYKEFELLKYLVQHPGRVFTRAQLLQEVWGYDYYGGTRTVDVHVRRLRAKLGSEYEHLIGTVRNVGYRFDPPSSARTTSAPNPRPEPDAGTDPDPAEQEDSQSEQSQDSKKKKTDHSD</sequence>
<evidence type="ECO:0000256" key="1">
    <source>
        <dbReference type="ARBA" id="ARBA00023125"/>
    </source>
</evidence>
<dbReference type="InterPro" id="IPR039420">
    <property type="entry name" value="WalR-like"/>
</dbReference>
<gene>
    <name evidence="5" type="ORF">J1F30_06555</name>
</gene>